<feature type="region of interest" description="Disordered" evidence="1">
    <location>
        <begin position="17"/>
        <end position="50"/>
    </location>
</feature>
<accession>A0A9P0LXU6</accession>
<reference evidence="2" key="1">
    <citation type="submission" date="2022-03" db="EMBL/GenBank/DDBJ databases">
        <authorList>
            <person name="Sayadi A."/>
        </authorList>
    </citation>
    <scope>NUCLEOTIDE SEQUENCE</scope>
</reference>
<dbReference type="Proteomes" id="UP001152888">
    <property type="component" value="Unassembled WGS sequence"/>
</dbReference>
<name>A0A9P0LXU6_ACAOB</name>
<gene>
    <name evidence="2" type="ORF">ACAOBT_LOCUS27575</name>
</gene>
<dbReference type="AlphaFoldDB" id="A0A9P0LXU6"/>
<proteinExistence type="predicted"/>
<evidence type="ECO:0000256" key="1">
    <source>
        <dbReference type="SAM" id="MobiDB-lite"/>
    </source>
</evidence>
<keyword evidence="3" id="KW-1185">Reference proteome</keyword>
<sequence length="96" mass="10903">MQTFGLVNLFYLQSRTRRSGKKEEPAVEESEQNINNKRGRNSSIASQSSVKKRRTITYSVEDASEVEKKVSSLSTQLKIGLKYLKTKQTMSIGFLI</sequence>
<dbReference type="EMBL" id="CAKOFQ010007552">
    <property type="protein sequence ID" value="CAH2003723.1"/>
    <property type="molecule type" value="Genomic_DNA"/>
</dbReference>
<feature type="compositionally biased region" description="Polar residues" evidence="1">
    <location>
        <begin position="32"/>
        <end position="49"/>
    </location>
</feature>
<evidence type="ECO:0000313" key="3">
    <source>
        <dbReference type="Proteomes" id="UP001152888"/>
    </source>
</evidence>
<organism evidence="2 3">
    <name type="scientific">Acanthoscelides obtectus</name>
    <name type="common">Bean weevil</name>
    <name type="synonym">Bruchus obtectus</name>
    <dbReference type="NCBI Taxonomy" id="200917"/>
    <lineage>
        <taxon>Eukaryota</taxon>
        <taxon>Metazoa</taxon>
        <taxon>Ecdysozoa</taxon>
        <taxon>Arthropoda</taxon>
        <taxon>Hexapoda</taxon>
        <taxon>Insecta</taxon>
        <taxon>Pterygota</taxon>
        <taxon>Neoptera</taxon>
        <taxon>Endopterygota</taxon>
        <taxon>Coleoptera</taxon>
        <taxon>Polyphaga</taxon>
        <taxon>Cucujiformia</taxon>
        <taxon>Chrysomeloidea</taxon>
        <taxon>Chrysomelidae</taxon>
        <taxon>Bruchinae</taxon>
        <taxon>Bruchini</taxon>
        <taxon>Acanthoscelides</taxon>
    </lineage>
</organism>
<evidence type="ECO:0000313" key="2">
    <source>
        <dbReference type="EMBL" id="CAH2003723.1"/>
    </source>
</evidence>
<comment type="caution">
    <text evidence="2">The sequence shown here is derived from an EMBL/GenBank/DDBJ whole genome shotgun (WGS) entry which is preliminary data.</text>
</comment>
<protein>
    <submittedName>
        <fullName evidence="2">Uncharacterized protein</fullName>
    </submittedName>
</protein>